<feature type="region of interest" description="Disordered" evidence="1">
    <location>
        <begin position="1"/>
        <end position="21"/>
    </location>
</feature>
<dbReference type="EMBL" id="JBHFEH010000064">
    <property type="protein sequence ID" value="KAL2049439.1"/>
    <property type="molecule type" value="Genomic_DNA"/>
</dbReference>
<keyword evidence="3" id="KW-1185">Reference proteome</keyword>
<proteinExistence type="predicted"/>
<comment type="caution">
    <text evidence="2">The sequence shown here is derived from an EMBL/GenBank/DDBJ whole genome shotgun (WGS) entry which is preliminary data.</text>
</comment>
<feature type="compositionally biased region" description="Pro residues" evidence="1">
    <location>
        <begin position="1"/>
        <end position="10"/>
    </location>
</feature>
<protein>
    <submittedName>
        <fullName evidence="2">Uncharacterized protein</fullName>
    </submittedName>
</protein>
<evidence type="ECO:0000256" key="1">
    <source>
        <dbReference type="SAM" id="MobiDB-lite"/>
    </source>
</evidence>
<evidence type="ECO:0000313" key="2">
    <source>
        <dbReference type="EMBL" id="KAL2049439.1"/>
    </source>
</evidence>
<accession>A0ABR4AUS4</accession>
<dbReference type="Proteomes" id="UP001590951">
    <property type="component" value="Unassembled WGS sequence"/>
</dbReference>
<reference evidence="2 3" key="1">
    <citation type="submission" date="2024-09" db="EMBL/GenBank/DDBJ databases">
        <title>Rethinking Asexuality: The Enigmatic Case of Functional Sexual Genes in Lepraria (Stereocaulaceae).</title>
        <authorList>
            <person name="Doellman M."/>
            <person name="Sun Y."/>
            <person name="Barcenas-Pena A."/>
            <person name="Lumbsch H.T."/>
            <person name="Grewe F."/>
        </authorList>
    </citation>
    <scope>NUCLEOTIDE SEQUENCE [LARGE SCALE GENOMIC DNA]</scope>
    <source>
        <strain evidence="2 3">Grewe 0041</strain>
    </source>
</reference>
<sequence length="340" mass="39710">MPPAFDNPPRPSREPNPRFEEFQRSLERDGIKYYSVKVEKRLDQAFPEIDDQIAYYEWRSSPLRERANRATVACPSPEEYMDRLKNTSYTDYEQVWWLKNVCWLPYRPVIIVGTSGGITYKVSICTRIQGRHVLNDTRKQMPDNIMGISDNVEPGLPRLTWRRRRNQNFSEESTESTESDDYNPNAFHIFHQIGSLMYYVGNFKANPEKAMRDEKNWAETGFAVVSDVTPGRARGVWLIFDFYPFDDTGERCHFPNDFDWGYLPELDKFGKPQSDGDQTEEDQFSVAKIADSLSDLGADYEFKFEHKLKHEPEFVRVVKSGEGHLLRQLVDRENASRVMS</sequence>
<gene>
    <name evidence="2" type="ORF">ABVK25_010343</name>
</gene>
<feature type="compositionally biased region" description="Basic and acidic residues" evidence="1">
    <location>
        <begin position="11"/>
        <end position="21"/>
    </location>
</feature>
<evidence type="ECO:0000313" key="3">
    <source>
        <dbReference type="Proteomes" id="UP001590951"/>
    </source>
</evidence>
<name>A0ABR4AUS4_9LECA</name>
<organism evidence="2 3">
    <name type="scientific">Lepraria finkii</name>
    <dbReference type="NCBI Taxonomy" id="1340010"/>
    <lineage>
        <taxon>Eukaryota</taxon>
        <taxon>Fungi</taxon>
        <taxon>Dikarya</taxon>
        <taxon>Ascomycota</taxon>
        <taxon>Pezizomycotina</taxon>
        <taxon>Lecanoromycetes</taxon>
        <taxon>OSLEUM clade</taxon>
        <taxon>Lecanoromycetidae</taxon>
        <taxon>Lecanorales</taxon>
        <taxon>Lecanorineae</taxon>
        <taxon>Stereocaulaceae</taxon>
        <taxon>Lepraria</taxon>
    </lineage>
</organism>